<evidence type="ECO:0000313" key="3">
    <source>
        <dbReference type="Proteomes" id="UP000186455"/>
    </source>
</evidence>
<evidence type="ECO:0000313" key="2">
    <source>
        <dbReference type="EMBL" id="OKH95166.1"/>
    </source>
</evidence>
<protein>
    <submittedName>
        <fullName evidence="2">D-alanyl carrier protein</fullName>
    </submittedName>
</protein>
<dbReference type="STRING" id="1048205.AB852_09070"/>
<dbReference type="InterPro" id="IPR036736">
    <property type="entry name" value="ACP-like_sf"/>
</dbReference>
<dbReference type="Proteomes" id="UP000186455">
    <property type="component" value="Unassembled WGS sequence"/>
</dbReference>
<dbReference type="Pfam" id="PF00550">
    <property type="entry name" value="PP-binding"/>
    <property type="match status" value="1"/>
</dbReference>
<dbReference type="AlphaFoldDB" id="A0A1Q4VBG5"/>
<reference evidence="2 3" key="1">
    <citation type="submission" date="2015-06" db="EMBL/GenBank/DDBJ databases">
        <title>Cloning and characterization of the uncialamcin biosynthetic gene cluster.</title>
        <authorList>
            <person name="Yan X."/>
            <person name="Huang T."/>
            <person name="Ge H."/>
            <person name="Shen B."/>
        </authorList>
    </citation>
    <scope>NUCLEOTIDE SEQUENCE [LARGE SCALE GENOMIC DNA]</scope>
    <source>
        <strain evidence="2 3">DCA2648</strain>
    </source>
</reference>
<feature type="domain" description="Carrier" evidence="1">
    <location>
        <begin position="1"/>
        <end position="77"/>
    </location>
</feature>
<organism evidence="2 3">
    <name type="scientific">Streptomyces uncialis</name>
    <dbReference type="NCBI Taxonomy" id="1048205"/>
    <lineage>
        <taxon>Bacteria</taxon>
        <taxon>Bacillati</taxon>
        <taxon>Actinomycetota</taxon>
        <taxon>Actinomycetes</taxon>
        <taxon>Kitasatosporales</taxon>
        <taxon>Streptomycetaceae</taxon>
        <taxon>Streptomyces</taxon>
    </lineage>
</organism>
<dbReference type="PROSITE" id="PS50075">
    <property type="entry name" value="CARRIER"/>
    <property type="match status" value="1"/>
</dbReference>
<dbReference type="SUPFAM" id="SSF47336">
    <property type="entry name" value="ACP-like"/>
    <property type="match status" value="1"/>
</dbReference>
<dbReference type="EMBL" id="LFBV01000002">
    <property type="protein sequence ID" value="OKH95166.1"/>
    <property type="molecule type" value="Genomic_DNA"/>
</dbReference>
<dbReference type="Gene3D" id="1.10.1200.10">
    <property type="entry name" value="ACP-like"/>
    <property type="match status" value="1"/>
</dbReference>
<accession>A0A1Q4VBG5</accession>
<comment type="caution">
    <text evidence="2">The sequence shown here is derived from an EMBL/GenBank/DDBJ whole genome shotgun (WGS) entry which is preliminary data.</text>
</comment>
<dbReference type="InterPro" id="IPR009081">
    <property type="entry name" value="PP-bd_ACP"/>
</dbReference>
<keyword evidence="3" id="KW-1185">Reference proteome</keyword>
<gene>
    <name evidence="2" type="ORF">AB852_09070</name>
</gene>
<proteinExistence type="predicted"/>
<sequence>MEEAKPKIREFLARFFGDHRIADDEDIFATGFVNSLFIMQLVLFVESEFALTVEDEDLEIENFSTVDAVAALVTRKCSAPVSS</sequence>
<evidence type="ECO:0000259" key="1">
    <source>
        <dbReference type="PROSITE" id="PS50075"/>
    </source>
</evidence>
<name>A0A1Q4VBG5_9ACTN</name>